<gene>
    <name evidence="1" type="ORF">TCEB3V08_LOCUS872</name>
</gene>
<proteinExistence type="predicted"/>
<name>A0A7R9CBC3_TIMCR</name>
<organism evidence="1">
    <name type="scientific">Timema cristinae</name>
    <name type="common">Walking stick</name>
    <dbReference type="NCBI Taxonomy" id="61476"/>
    <lineage>
        <taxon>Eukaryota</taxon>
        <taxon>Metazoa</taxon>
        <taxon>Ecdysozoa</taxon>
        <taxon>Arthropoda</taxon>
        <taxon>Hexapoda</taxon>
        <taxon>Insecta</taxon>
        <taxon>Pterygota</taxon>
        <taxon>Neoptera</taxon>
        <taxon>Polyneoptera</taxon>
        <taxon>Phasmatodea</taxon>
        <taxon>Timematodea</taxon>
        <taxon>Timematoidea</taxon>
        <taxon>Timematidae</taxon>
        <taxon>Timema</taxon>
    </lineage>
</organism>
<dbReference type="AlphaFoldDB" id="A0A7R9CBC3"/>
<evidence type="ECO:0000313" key="1">
    <source>
        <dbReference type="EMBL" id="CAD7392870.1"/>
    </source>
</evidence>
<accession>A0A7R9CBC3</accession>
<sequence>MHRSNESRVNTSRILGNPFTAARESNYSITFVIFTFHSSQQTQHVTRWGIRKAILKKEVYQHFHEGIVANNFGKTTLSTPSLDSNLDLPVIGSLVYCESSALDHVATETRRVENHLRKTTFSTPDRDLNPDLLVISHVVNCESNALDHGATGAGLPLALSDASLKPILWKDGRESESRGVASQPTRVSFRANKNRWITETVDGSSYRTGTFFTHILRRSLYWINVWKSSDDNSVREKEVDTLLSSQFQSRWRDRCSNTDLKADLAPLSYINHSDINFRRKRLQGTYMFVDNSGNYGYLLINTAVPIFVYSPRTAAEARVVIRYLTSEVKFYTMDMTQTYVVEIPFTMPPVGFETKAVRVKRDNFNPEPAGAILCQRILPPLGLVDI</sequence>
<reference evidence="1" key="1">
    <citation type="submission" date="2020-11" db="EMBL/GenBank/DDBJ databases">
        <authorList>
            <person name="Tran Van P."/>
        </authorList>
    </citation>
    <scope>NUCLEOTIDE SEQUENCE</scope>
</reference>
<protein>
    <submittedName>
        <fullName evidence="1">Uncharacterized protein</fullName>
    </submittedName>
</protein>
<dbReference type="EMBL" id="OC316601">
    <property type="protein sequence ID" value="CAD7392870.1"/>
    <property type="molecule type" value="Genomic_DNA"/>
</dbReference>